<dbReference type="Proteomes" id="UP001550628">
    <property type="component" value="Unassembled WGS sequence"/>
</dbReference>
<dbReference type="PROSITE" id="PS50943">
    <property type="entry name" value="HTH_CROC1"/>
    <property type="match status" value="1"/>
</dbReference>
<evidence type="ECO:0000259" key="1">
    <source>
        <dbReference type="PROSITE" id="PS50943"/>
    </source>
</evidence>
<reference evidence="2 3" key="1">
    <citation type="submission" date="2024-06" db="EMBL/GenBank/DDBJ databases">
        <title>The Natural Products Discovery Center: Release of the First 8490 Sequenced Strains for Exploring Actinobacteria Biosynthetic Diversity.</title>
        <authorList>
            <person name="Kalkreuter E."/>
            <person name="Kautsar S.A."/>
            <person name="Yang D."/>
            <person name="Bader C.D."/>
            <person name="Teijaro C.N."/>
            <person name="Fluegel L."/>
            <person name="Davis C.M."/>
            <person name="Simpson J.R."/>
            <person name="Lauterbach L."/>
            <person name="Steele A.D."/>
            <person name="Gui C."/>
            <person name="Meng S."/>
            <person name="Li G."/>
            <person name="Viehrig K."/>
            <person name="Ye F."/>
            <person name="Su P."/>
            <person name="Kiefer A.F."/>
            <person name="Nichols A."/>
            <person name="Cepeda A.J."/>
            <person name="Yan W."/>
            <person name="Fan B."/>
            <person name="Jiang Y."/>
            <person name="Adhikari A."/>
            <person name="Zheng C.-J."/>
            <person name="Schuster L."/>
            <person name="Cowan T.M."/>
            <person name="Smanski M.J."/>
            <person name="Chevrette M.G."/>
            <person name="De Carvalho L.P.S."/>
            <person name="Shen B."/>
        </authorList>
    </citation>
    <scope>NUCLEOTIDE SEQUENCE [LARGE SCALE GENOMIC DNA]</scope>
    <source>
        <strain evidence="2 3">NPDC019708</strain>
    </source>
</reference>
<dbReference type="InterPro" id="IPR001387">
    <property type="entry name" value="Cro/C1-type_HTH"/>
</dbReference>
<evidence type="ECO:0000313" key="2">
    <source>
        <dbReference type="EMBL" id="MEU1953662.1"/>
    </source>
</evidence>
<feature type="domain" description="HTH cro/C1-type" evidence="1">
    <location>
        <begin position="44"/>
        <end position="96"/>
    </location>
</feature>
<comment type="caution">
    <text evidence="2">The sequence shown here is derived from an EMBL/GenBank/DDBJ whole genome shotgun (WGS) entry which is preliminary data.</text>
</comment>
<keyword evidence="3" id="KW-1185">Reference proteome</keyword>
<dbReference type="InterPro" id="IPR010982">
    <property type="entry name" value="Lambda_DNA-bd_dom_sf"/>
</dbReference>
<name>A0ABV2WRZ4_9NOCA</name>
<dbReference type="Pfam" id="PF01381">
    <property type="entry name" value="HTH_3"/>
    <property type="match status" value="1"/>
</dbReference>
<organism evidence="2 3">
    <name type="scientific">Nocardia rhamnosiphila</name>
    <dbReference type="NCBI Taxonomy" id="426716"/>
    <lineage>
        <taxon>Bacteria</taxon>
        <taxon>Bacillati</taxon>
        <taxon>Actinomycetota</taxon>
        <taxon>Actinomycetes</taxon>
        <taxon>Mycobacteriales</taxon>
        <taxon>Nocardiaceae</taxon>
        <taxon>Nocardia</taxon>
    </lineage>
</organism>
<dbReference type="RefSeq" id="WP_356958878.1">
    <property type="nucleotide sequence ID" value="NZ_JBEYBD010000019.1"/>
</dbReference>
<dbReference type="SMART" id="SM00530">
    <property type="entry name" value="HTH_XRE"/>
    <property type="match status" value="1"/>
</dbReference>
<dbReference type="SUPFAM" id="SSF47413">
    <property type="entry name" value="lambda repressor-like DNA-binding domains"/>
    <property type="match status" value="1"/>
</dbReference>
<dbReference type="EMBL" id="JBEYBF010000011">
    <property type="protein sequence ID" value="MEU1953662.1"/>
    <property type="molecule type" value="Genomic_DNA"/>
</dbReference>
<gene>
    <name evidence="2" type="ORF">ABZ510_17575</name>
</gene>
<accession>A0ABV2WRZ4</accession>
<dbReference type="Gene3D" id="1.10.260.40">
    <property type="entry name" value="lambda repressor-like DNA-binding domains"/>
    <property type="match status" value="1"/>
</dbReference>
<proteinExistence type="predicted"/>
<protein>
    <submittedName>
        <fullName evidence="2">Helix-turn-helix transcriptional regulator</fullName>
    </submittedName>
</protein>
<dbReference type="CDD" id="cd00093">
    <property type="entry name" value="HTH_XRE"/>
    <property type="match status" value="1"/>
</dbReference>
<sequence>MKMMSHDEVFGARLAQMTDEARAEYEAAYEEAGMALRMAELFYAARTGAGSTQTELARRMGTTQPTIAKIEGGGRVPTIDMLDRLARAVGQRLEVSAGRISPSRKATPAEGSA</sequence>
<evidence type="ECO:0000313" key="3">
    <source>
        <dbReference type="Proteomes" id="UP001550628"/>
    </source>
</evidence>